<dbReference type="RefSeq" id="WP_318650574.1">
    <property type="nucleotide sequence ID" value="NZ_CP137852.1"/>
</dbReference>
<evidence type="ECO:0000313" key="2">
    <source>
        <dbReference type="Proteomes" id="UP001305521"/>
    </source>
</evidence>
<reference evidence="1 2" key="1">
    <citation type="submission" date="2023-11" db="EMBL/GenBank/DDBJ databases">
        <title>Arctic aerobic anoxygenic photoheterotroph Sediminicoccus rosea KRV36 adapts its photosynthesis to long days of polar summer.</title>
        <authorList>
            <person name="Tomasch J."/>
            <person name="Kopejtka K."/>
            <person name="Bily T."/>
            <person name="Gardiner A.T."/>
            <person name="Gardian Z."/>
            <person name="Shivaramu S."/>
            <person name="Koblizek M."/>
            <person name="Engelhardt F."/>
            <person name="Kaftan D."/>
        </authorList>
    </citation>
    <scope>NUCLEOTIDE SEQUENCE [LARGE SCALE GENOMIC DNA]</scope>
    <source>
        <strain evidence="1 2">R-30</strain>
    </source>
</reference>
<accession>A0ABZ0PLL8</accession>
<name>A0ABZ0PLL8_9PROT</name>
<keyword evidence="2" id="KW-1185">Reference proteome</keyword>
<sequence>MPIPAYEETVELFDLDILRQRGDLAIENGDLAVHDGDLKLSSDRYNAMYRLAQRWRFHAGALGTLCQFVFDAPTRRQQRQAEMEAVMQPQERHPLAFTANPDRLRRYHEINDAMDADAVGMDAYAGTVMVVMGAMLRRYWRDVKGSKADWEGAGPLFADHSFTAVVEAAANNFRHYDEWRRTNPPTVQQEKSQRILRSVLSLGSHPAPSLGRNVCADVAVILARGGGFLGLSKGLFASAKAMG</sequence>
<evidence type="ECO:0000313" key="1">
    <source>
        <dbReference type="EMBL" id="WPB86604.1"/>
    </source>
</evidence>
<organism evidence="1 2">
    <name type="scientific">Sediminicoccus rosea</name>
    <dbReference type="NCBI Taxonomy" id="1225128"/>
    <lineage>
        <taxon>Bacteria</taxon>
        <taxon>Pseudomonadati</taxon>
        <taxon>Pseudomonadota</taxon>
        <taxon>Alphaproteobacteria</taxon>
        <taxon>Acetobacterales</taxon>
        <taxon>Roseomonadaceae</taxon>
        <taxon>Sediminicoccus</taxon>
    </lineage>
</organism>
<gene>
    <name evidence="1" type="ORF">R9Z33_06930</name>
</gene>
<protein>
    <submittedName>
        <fullName evidence="1">Uncharacterized protein</fullName>
    </submittedName>
</protein>
<dbReference type="EMBL" id="CP137852">
    <property type="protein sequence ID" value="WPB86604.1"/>
    <property type="molecule type" value="Genomic_DNA"/>
</dbReference>
<proteinExistence type="predicted"/>
<dbReference type="Proteomes" id="UP001305521">
    <property type="component" value="Chromosome"/>
</dbReference>